<evidence type="ECO:0000313" key="2">
    <source>
        <dbReference type="EMBL" id="PRQ33198.1"/>
    </source>
</evidence>
<evidence type="ECO:0000256" key="1">
    <source>
        <dbReference type="SAM" id="MobiDB-lite"/>
    </source>
</evidence>
<comment type="caution">
    <text evidence="2">The sequence shown here is derived from an EMBL/GenBank/DDBJ whole genome shotgun (WGS) entry which is preliminary data.</text>
</comment>
<proteinExistence type="predicted"/>
<protein>
    <submittedName>
        <fullName evidence="2">Uncharacterized protein</fullName>
    </submittedName>
</protein>
<name>A0A2P6QGA5_ROSCH</name>
<feature type="region of interest" description="Disordered" evidence="1">
    <location>
        <begin position="1"/>
        <end position="69"/>
    </location>
</feature>
<feature type="compositionally biased region" description="Basic residues" evidence="1">
    <location>
        <begin position="43"/>
        <end position="54"/>
    </location>
</feature>
<dbReference type="Gramene" id="PRQ33198">
    <property type="protein sequence ID" value="PRQ33198"/>
    <property type="gene ID" value="RchiOBHm_Chr5g0054921"/>
</dbReference>
<organism evidence="2 3">
    <name type="scientific">Rosa chinensis</name>
    <name type="common">China rose</name>
    <dbReference type="NCBI Taxonomy" id="74649"/>
    <lineage>
        <taxon>Eukaryota</taxon>
        <taxon>Viridiplantae</taxon>
        <taxon>Streptophyta</taxon>
        <taxon>Embryophyta</taxon>
        <taxon>Tracheophyta</taxon>
        <taxon>Spermatophyta</taxon>
        <taxon>Magnoliopsida</taxon>
        <taxon>eudicotyledons</taxon>
        <taxon>Gunneridae</taxon>
        <taxon>Pentapetalae</taxon>
        <taxon>rosids</taxon>
        <taxon>fabids</taxon>
        <taxon>Rosales</taxon>
        <taxon>Rosaceae</taxon>
        <taxon>Rosoideae</taxon>
        <taxon>Rosoideae incertae sedis</taxon>
        <taxon>Rosa</taxon>
    </lineage>
</organism>
<accession>A0A2P6QGA5</accession>
<feature type="compositionally biased region" description="Polar residues" evidence="1">
    <location>
        <begin position="1"/>
        <end position="14"/>
    </location>
</feature>
<keyword evidence="3" id="KW-1185">Reference proteome</keyword>
<gene>
    <name evidence="2" type="ORF">RchiOBHm_Chr5g0054921</name>
</gene>
<dbReference type="AlphaFoldDB" id="A0A2P6QGA5"/>
<sequence>MGKENQNQTMSSMEIDNPKPKTSDPISLVVLRSIPLGRDRNGKTKSKSPRRRTQRGCEASKTLSMKRMA</sequence>
<evidence type="ECO:0000313" key="3">
    <source>
        <dbReference type="Proteomes" id="UP000238479"/>
    </source>
</evidence>
<dbReference type="Proteomes" id="UP000238479">
    <property type="component" value="Chromosome 5"/>
</dbReference>
<reference evidence="2 3" key="1">
    <citation type="journal article" date="2018" name="Nat. Genet.">
        <title>The Rosa genome provides new insights in the design of modern roses.</title>
        <authorList>
            <person name="Bendahmane M."/>
        </authorList>
    </citation>
    <scope>NUCLEOTIDE SEQUENCE [LARGE SCALE GENOMIC DNA]</scope>
    <source>
        <strain evidence="3">cv. Old Blush</strain>
    </source>
</reference>
<dbReference type="EMBL" id="PDCK01000043">
    <property type="protein sequence ID" value="PRQ33198.1"/>
    <property type="molecule type" value="Genomic_DNA"/>
</dbReference>